<evidence type="ECO:0000256" key="4">
    <source>
        <dbReference type="ARBA" id="ARBA00022692"/>
    </source>
</evidence>
<dbReference type="PANTHER" id="PTHR32243:SF18">
    <property type="entry name" value="INNER MEMBRANE ABC TRANSPORTER PERMEASE PROTEIN YCJP"/>
    <property type="match status" value="1"/>
</dbReference>
<name>A0A1E5XVD5_9HYPH</name>
<keyword evidence="10" id="KW-1185">Reference proteome</keyword>
<dbReference type="RefSeq" id="WP_069908312.1">
    <property type="nucleotide sequence ID" value="NZ_LAJE02000069.1"/>
</dbReference>
<reference evidence="9 10" key="1">
    <citation type="journal article" date="2015" name="Genome Announc.">
        <title>Genome Assemblies of Three Soil-Associated Devosia species: D. insulae, D. limi, and D. soli.</title>
        <authorList>
            <person name="Hassan Y.I."/>
            <person name="Lepp D."/>
            <person name="Zhou T."/>
        </authorList>
    </citation>
    <scope>NUCLEOTIDE SEQUENCE [LARGE SCALE GENOMIC DNA]</scope>
    <source>
        <strain evidence="9 10">DS-56</strain>
    </source>
</reference>
<comment type="caution">
    <text evidence="9">The sequence shown here is derived from an EMBL/GenBank/DDBJ whole genome shotgun (WGS) entry which is preliminary data.</text>
</comment>
<comment type="subcellular location">
    <subcellularLocation>
        <location evidence="1 7">Cell membrane</location>
        <topology evidence="1 7">Multi-pass membrane protein</topology>
    </subcellularLocation>
</comment>
<dbReference type="GO" id="GO:0005886">
    <property type="term" value="C:plasma membrane"/>
    <property type="evidence" value="ECO:0007669"/>
    <property type="project" value="UniProtKB-SubCell"/>
</dbReference>
<evidence type="ECO:0000259" key="8">
    <source>
        <dbReference type="PROSITE" id="PS50928"/>
    </source>
</evidence>
<comment type="similarity">
    <text evidence="7">Belongs to the binding-protein-dependent transport system permease family.</text>
</comment>
<dbReference type="Pfam" id="PF00528">
    <property type="entry name" value="BPD_transp_1"/>
    <property type="match status" value="1"/>
</dbReference>
<keyword evidence="6 7" id="KW-0472">Membrane</keyword>
<evidence type="ECO:0000313" key="9">
    <source>
        <dbReference type="EMBL" id="OEO32558.1"/>
    </source>
</evidence>
<feature type="transmembrane region" description="Helical" evidence="7">
    <location>
        <begin position="245"/>
        <end position="266"/>
    </location>
</feature>
<evidence type="ECO:0000256" key="5">
    <source>
        <dbReference type="ARBA" id="ARBA00022989"/>
    </source>
</evidence>
<dbReference type="GO" id="GO:0055085">
    <property type="term" value="P:transmembrane transport"/>
    <property type="evidence" value="ECO:0007669"/>
    <property type="project" value="InterPro"/>
</dbReference>
<keyword evidence="3" id="KW-1003">Cell membrane</keyword>
<protein>
    <submittedName>
        <fullName evidence="9">Sugar ABC transporter permease</fullName>
    </submittedName>
</protein>
<organism evidence="9 10">
    <name type="scientific">Devosia insulae DS-56</name>
    <dbReference type="NCBI Taxonomy" id="1116389"/>
    <lineage>
        <taxon>Bacteria</taxon>
        <taxon>Pseudomonadati</taxon>
        <taxon>Pseudomonadota</taxon>
        <taxon>Alphaproteobacteria</taxon>
        <taxon>Hyphomicrobiales</taxon>
        <taxon>Devosiaceae</taxon>
        <taxon>Devosia</taxon>
    </lineage>
</organism>
<evidence type="ECO:0000313" key="10">
    <source>
        <dbReference type="Proteomes" id="UP000095463"/>
    </source>
</evidence>
<evidence type="ECO:0000256" key="1">
    <source>
        <dbReference type="ARBA" id="ARBA00004651"/>
    </source>
</evidence>
<keyword evidence="2 7" id="KW-0813">Transport</keyword>
<feature type="domain" description="ABC transmembrane type-1" evidence="8">
    <location>
        <begin position="75"/>
        <end position="266"/>
    </location>
</feature>
<dbReference type="PROSITE" id="PS50928">
    <property type="entry name" value="ABC_TM1"/>
    <property type="match status" value="1"/>
</dbReference>
<dbReference type="AlphaFoldDB" id="A0A1E5XVD5"/>
<proteinExistence type="inferred from homology"/>
<sequence length="281" mass="30855">MAQTRTGSNLIWNILSYAVLIVLALLSIGPLLWMLLTSFKVDDDIVTRTMVYFPTRFTLENYIKLWNQSGYPVLVINSLVTTTLTVAICLFTGTIASYAFSRFNFPGRTPLMLGYLVVRMFPAVLMIIPLFIVMRNLGLFDTSLGLAVAYTSFLLPLFVWMLKGFFDAAPKELESAARIDGSTRIGAMFRIVIPIARNGLVATCVFVAIAAWNEYLFALMLTSSTGSRTWPVGLQLMVGEFQLPWGMLAAGGIISILPVIVLFALVQRVMVAGITAGAVKG</sequence>
<dbReference type="EMBL" id="LAJE02000069">
    <property type="protein sequence ID" value="OEO32558.1"/>
    <property type="molecule type" value="Genomic_DNA"/>
</dbReference>
<dbReference type="InterPro" id="IPR000515">
    <property type="entry name" value="MetI-like"/>
</dbReference>
<dbReference type="OrthoDB" id="9815445at2"/>
<dbReference type="PANTHER" id="PTHR32243">
    <property type="entry name" value="MALTOSE TRANSPORT SYSTEM PERMEASE-RELATED"/>
    <property type="match status" value="1"/>
</dbReference>
<dbReference type="Proteomes" id="UP000095463">
    <property type="component" value="Unassembled WGS sequence"/>
</dbReference>
<feature type="transmembrane region" description="Helical" evidence="7">
    <location>
        <begin position="144"/>
        <end position="166"/>
    </location>
</feature>
<evidence type="ECO:0000256" key="7">
    <source>
        <dbReference type="RuleBase" id="RU363032"/>
    </source>
</evidence>
<dbReference type="InterPro" id="IPR050901">
    <property type="entry name" value="BP-dep_ABC_trans_perm"/>
</dbReference>
<accession>A0A1E5XVD5</accession>
<gene>
    <name evidence="9" type="ORF">VW23_011050</name>
</gene>
<evidence type="ECO:0000256" key="6">
    <source>
        <dbReference type="ARBA" id="ARBA00023136"/>
    </source>
</evidence>
<dbReference type="Gene3D" id="1.10.3720.10">
    <property type="entry name" value="MetI-like"/>
    <property type="match status" value="1"/>
</dbReference>
<feature type="transmembrane region" description="Helical" evidence="7">
    <location>
        <begin position="74"/>
        <end position="100"/>
    </location>
</feature>
<evidence type="ECO:0000256" key="3">
    <source>
        <dbReference type="ARBA" id="ARBA00022475"/>
    </source>
</evidence>
<evidence type="ECO:0000256" key="2">
    <source>
        <dbReference type="ARBA" id="ARBA00022448"/>
    </source>
</evidence>
<dbReference type="CDD" id="cd06261">
    <property type="entry name" value="TM_PBP2"/>
    <property type="match status" value="1"/>
</dbReference>
<feature type="transmembrane region" description="Helical" evidence="7">
    <location>
        <begin position="187"/>
        <end position="212"/>
    </location>
</feature>
<feature type="transmembrane region" description="Helical" evidence="7">
    <location>
        <begin position="112"/>
        <end position="132"/>
    </location>
</feature>
<feature type="transmembrane region" description="Helical" evidence="7">
    <location>
        <begin position="12"/>
        <end position="36"/>
    </location>
</feature>
<dbReference type="InterPro" id="IPR035906">
    <property type="entry name" value="MetI-like_sf"/>
</dbReference>
<dbReference type="SUPFAM" id="SSF161098">
    <property type="entry name" value="MetI-like"/>
    <property type="match status" value="1"/>
</dbReference>
<keyword evidence="5 7" id="KW-1133">Transmembrane helix</keyword>
<keyword evidence="4 7" id="KW-0812">Transmembrane</keyword>